<dbReference type="Gene3D" id="3.30.70.890">
    <property type="entry name" value="GHMP kinase, C-terminal domain"/>
    <property type="match status" value="1"/>
</dbReference>
<evidence type="ECO:0000256" key="6">
    <source>
        <dbReference type="ARBA" id="ARBA00022741"/>
    </source>
</evidence>
<evidence type="ECO:0000256" key="4">
    <source>
        <dbReference type="ARBA" id="ARBA00019335"/>
    </source>
</evidence>
<dbReference type="InterPro" id="IPR014721">
    <property type="entry name" value="Ribsml_uS5_D2-typ_fold_subgr"/>
</dbReference>
<evidence type="ECO:0000256" key="15">
    <source>
        <dbReference type="PIRNR" id="PIRNR015950"/>
    </source>
</evidence>
<keyword evidence="20" id="KW-1185">Reference proteome</keyword>
<evidence type="ECO:0000256" key="1">
    <source>
        <dbReference type="ARBA" id="ARBA00003812"/>
    </source>
</evidence>
<dbReference type="Pfam" id="PF18376">
    <property type="entry name" value="MDD_C"/>
    <property type="match status" value="1"/>
</dbReference>
<evidence type="ECO:0000256" key="9">
    <source>
        <dbReference type="ARBA" id="ARBA00023011"/>
    </source>
</evidence>
<dbReference type="PIRSF" id="PIRSF015950">
    <property type="entry name" value="Mev_P_decrbx"/>
    <property type="match status" value="1"/>
</dbReference>
<evidence type="ECO:0000256" key="2">
    <source>
        <dbReference type="ARBA" id="ARBA00008831"/>
    </source>
</evidence>
<dbReference type="GO" id="GO:0005829">
    <property type="term" value="C:cytosol"/>
    <property type="evidence" value="ECO:0007669"/>
    <property type="project" value="InterPro"/>
</dbReference>
<dbReference type="GO" id="GO:0019287">
    <property type="term" value="P:isopentenyl diphosphate biosynthetic process, mevalonate pathway"/>
    <property type="evidence" value="ECO:0007669"/>
    <property type="project" value="UniProtKB-UniRule"/>
</dbReference>
<keyword evidence="10 15" id="KW-0443">Lipid metabolism</keyword>
<dbReference type="PANTHER" id="PTHR10977:SF3">
    <property type="entry name" value="DIPHOSPHOMEVALONATE DECARBOXYLASE"/>
    <property type="match status" value="1"/>
</dbReference>
<evidence type="ECO:0000256" key="8">
    <source>
        <dbReference type="ARBA" id="ARBA00022955"/>
    </source>
</evidence>
<comment type="caution">
    <text evidence="19">The sequence shown here is derived from an EMBL/GenBank/DDBJ whole genome shotgun (WGS) entry which is preliminary data.</text>
</comment>
<evidence type="ECO:0000256" key="16">
    <source>
        <dbReference type="RuleBase" id="RU363086"/>
    </source>
</evidence>
<dbReference type="UniPathway" id="UPA00063"/>
<dbReference type="GO" id="GO:0006695">
    <property type="term" value="P:cholesterol biosynthetic process"/>
    <property type="evidence" value="ECO:0007669"/>
    <property type="project" value="UniProtKB-UniPathway"/>
</dbReference>
<keyword evidence="5 16" id="KW-0444">Lipid biosynthesis</keyword>
<keyword evidence="16" id="KW-0153">Cholesterol metabolism</keyword>
<comment type="function">
    <text evidence="1 16">Catalyzes the ATP dependent decarboxylation of (R)-5-diphosphomevalonate to form isopentenyl diphosphate (IPP). Functions in the mevalonate (MVA) pathway leading to isopentenyl diphosphate (IPP), a key precursor for the biosynthesis of isoprenoids and sterol synthesis.</text>
</comment>
<dbReference type="Proteomes" id="UP000076858">
    <property type="component" value="Unassembled WGS sequence"/>
</dbReference>
<dbReference type="InterPro" id="IPR036554">
    <property type="entry name" value="GHMP_kinase_C_sf"/>
</dbReference>
<dbReference type="STRING" id="35525.A0A164X0Z1"/>
<evidence type="ECO:0000256" key="7">
    <source>
        <dbReference type="ARBA" id="ARBA00022840"/>
    </source>
</evidence>
<dbReference type="FunFam" id="3.30.230.10:FF:000080">
    <property type="entry name" value="Diphosphomevalonate decarboxylase"/>
    <property type="match status" value="1"/>
</dbReference>
<reference evidence="19 20" key="1">
    <citation type="submission" date="2016-03" db="EMBL/GenBank/DDBJ databases">
        <title>EvidentialGene: Evidence-directed Construction of Genes on Genomes.</title>
        <authorList>
            <person name="Gilbert D.G."/>
            <person name="Choi J.-H."/>
            <person name="Mockaitis K."/>
            <person name="Colbourne J."/>
            <person name="Pfrender M."/>
        </authorList>
    </citation>
    <scope>NUCLEOTIDE SEQUENCE [LARGE SCALE GENOMIC DNA]</scope>
    <source>
        <strain evidence="19 20">Xinb3</strain>
        <tissue evidence="19">Complete organism</tissue>
    </source>
</reference>
<evidence type="ECO:0000259" key="18">
    <source>
        <dbReference type="Pfam" id="PF22700"/>
    </source>
</evidence>
<comment type="similarity">
    <text evidence="2 15 16">Belongs to the diphosphomevalonate decarboxylase family.</text>
</comment>
<keyword evidence="11 16" id="KW-1207">Sterol metabolism</keyword>
<gene>
    <name evidence="19" type="ORF">APZ42_021140</name>
</gene>
<evidence type="ECO:0000259" key="17">
    <source>
        <dbReference type="Pfam" id="PF18376"/>
    </source>
</evidence>
<dbReference type="InterPro" id="IPR041431">
    <property type="entry name" value="Mvd1_C"/>
</dbReference>
<organism evidence="19 20">
    <name type="scientific">Daphnia magna</name>
    <dbReference type="NCBI Taxonomy" id="35525"/>
    <lineage>
        <taxon>Eukaryota</taxon>
        <taxon>Metazoa</taxon>
        <taxon>Ecdysozoa</taxon>
        <taxon>Arthropoda</taxon>
        <taxon>Crustacea</taxon>
        <taxon>Branchiopoda</taxon>
        <taxon>Diplostraca</taxon>
        <taxon>Cladocera</taxon>
        <taxon>Anomopoda</taxon>
        <taxon>Daphniidae</taxon>
        <taxon>Daphnia</taxon>
    </lineage>
</organism>
<dbReference type="InterPro" id="IPR029765">
    <property type="entry name" value="Mev_diP_decarb"/>
</dbReference>
<dbReference type="GO" id="GO:0004163">
    <property type="term" value="F:diphosphomevalonate decarboxylase activity"/>
    <property type="evidence" value="ECO:0007669"/>
    <property type="project" value="UniProtKB-UniRule"/>
</dbReference>
<keyword evidence="8 16" id="KW-0752">Steroid biosynthesis</keyword>
<dbReference type="OrthoDB" id="10253702at2759"/>
<keyword evidence="7 15" id="KW-0067">ATP-binding</keyword>
<proteinExistence type="inferred from homology"/>
<accession>A0A164X0Z1</accession>
<dbReference type="Gene3D" id="3.30.230.10">
    <property type="match status" value="1"/>
</dbReference>
<evidence type="ECO:0000256" key="10">
    <source>
        <dbReference type="ARBA" id="ARBA00023098"/>
    </source>
</evidence>
<dbReference type="InterPro" id="IPR020568">
    <property type="entry name" value="Ribosomal_Su5_D2-typ_SF"/>
</dbReference>
<name>A0A164X0Z1_9CRUS</name>
<keyword evidence="13 15" id="KW-0456">Lyase</keyword>
<dbReference type="AlphaFoldDB" id="A0A164X0Z1"/>
<dbReference type="PANTHER" id="PTHR10977">
    <property type="entry name" value="DIPHOSPHOMEVALONATE DECARBOXYLASE"/>
    <property type="match status" value="1"/>
</dbReference>
<evidence type="ECO:0000256" key="14">
    <source>
        <dbReference type="ARBA" id="ARBA00048154"/>
    </source>
</evidence>
<dbReference type="SUPFAM" id="SSF54211">
    <property type="entry name" value="Ribosomal protein S5 domain 2-like"/>
    <property type="match status" value="1"/>
</dbReference>
<dbReference type="FunFam" id="3.30.70.890:FF:000005">
    <property type="entry name" value="Diphosphomevalonate decarboxylase"/>
    <property type="match status" value="1"/>
</dbReference>
<dbReference type="InterPro" id="IPR005935">
    <property type="entry name" value="Mev_decarb"/>
</dbReference>
<dbReference type="Pfam" id="PF22700">
    <property type="entry name" value="MVD-like_N"/>
    <property type="match status" value="1"/>
</dbReference>
<dbReference type="EMBL" id="LRGB01001036">
    <property type="protein sequence ID" value="KZS13765.1"/>
    <property type="molecule type" value="Genomic_DNA"/>
</dbReference>
<feature type="domain" description="Mvd1 C-terminal" evidence="17">
    <location>
        <begin position="193"/>
        <end position="376"/>
    </location>
</feature>
<dbReference type="InterPro" id="IPR053859">
    <property type="entry name" value="MVD-like_N"/>
</dbReference>
<keyword evidence="16" id="KW-0152">Cholesterol biosynthesis</keyword>
<dbReference type="EC" id="4.1.1.33" evidence="3 15"/>
<protein>
    <recommendedName>
        <fullName evidence="4 15">Diphosphomevalonate decarboxylase</fullName>
        <ecNumber evidence="3 15">4.1.1.33</ecNumber>
    </recommendedName>
</protein>
<keyword evidence="6 15" id="KW-0547">Nucleotide-binding</keyword>
<comment type="pathway">
    <text evidence="16">Steroid biosynthesis; cholesterol biosynthesis.</text>
</comment>
<dbReference type="GO" id="GO:0005524">
    <property type="term" value="F:ATP binding"/>
    <property type="evidence" value="ECO:0007669"/>
    <property type="project" value="UniProtKB-UniRule"/>
</dbReference>
<evidence type="ECO:0000256" key="5">
    <source>
        <dbReference type="ARBA" id="ARBA00022516"/>
    </source>
</evidence>
<evidence type="ECO:0000256" key="13">
    <source>
        <dbReference type="ARBA" id="ARBA00023239"/>
    </source>
</evidence>
<evidence type="ECO:0000256" key="3">
    <source>
        <dbReference type="ARBA" id="ARBA00012296"/>
    </source>
</evidence>
<keyword evidence="9 16" id="KW-0756">Sterol biosynthesis</keyword>
<evidence type="ECO:0000313" key="19">
    <source>
        <dbReference type="EMBL" id="KZS13765.1"/>
    </source>
</evidence>
<evidence type="ECO:0000313" key="20">
    <source>
        <dbReference type="Proteomes" id="UP000076858"/>
    </source>
</evidence>
<evidence type="ECO:0000256" key="11">
    <source>
        <dbReference type="ARBA" id="ARBA00023166"/>
    </source>
</evidence>
<dbReference type="NCBIfam" id="TIGR01240">
    <property type="entry name" value="mevDPdecarb"/>
    <property type="match status" value="1"/>
</dbReference>
<evidence type="ECO:0000256" key="12">
    <source>
        <dbReference type="ARBA" id="ARBA00023221"/>
    </source>
</evidence>
<feature type="domain" description="Diphosphomevalonate decarboxylase-like N-terminal" evidence="18">
    <location>
        <begin position="15"/>
        <end position="173"/>
    </location>
</feature>
<keyword evidence="12 16" id="KW-0753">Steroid metabolism</keyword>
<sequence length="381" mass="42050">MSADSPRSQSCTCIAPINIAVIKYWGKSDEDQIIPLNDSISLTLDTDYMYTKTTATISTELTKDSIILNNEEASGDGVRFQNCLSEIRKLAASSKHASTVEKSKLKVAIVSQNNFPTKAGLASSASGYACLVFTLAQLFELESHKSELSALARRGSGSACRSLSGGFVQWFHESQPCVARPIAEAEHWPQLRCLVAVVSNTSKAVGSTEGMSRSVKTSKLLEYRIKHVVRDRVEEMKMAILQKDFVKFAELTMQDSNQFHAICLDTYPPLFYMNSTSQAIIQLVHRYNEIRQNIKVAYTFDAGPNAVLFMEEAELNRFASVFHAFFGSIPHESFFRGKIPDPVDSTKDVEALGPDKALKGQVQYTIVCHVGQGPKNIDPTG</sequence>
<comment type="catalytic activity">
    <reaction evidence="14 15 16">
        <text>(R)-5-diphosphomevalonate + ATP = isopentenyl diphosphate + ADP + phosphate + CO2</text>
        <dbReference type="Rhea" id="RHEA:23732"/>
        <dbReference type="ChEBI" id="CHEBI:16526"/>
        <dbReference type="ChEBI" id="CHEBI:30616"/>
        <dbReference type="ChEBI" id="CHEBI:43474"/>
        <dbReference type="ChEBI" id="CHEBI:57557"/>
        <dbReference type="ChEBI" id="CHEBI:128769"/>
        <dbReference type="ChEBI" id="CHEBI:456216"/>
        <dbReference type="EC" id="4.1.1.33"/>
    </reaction>
</comment>
<dbReference type="SUPFAM" id="SSF55060">
    <property type="entry name" value="GHMP Kinase, C-terminal domain"/>
    <property type="match status" value="1"/>
</dbReference>